<keyword evidence="1" id="KW-1133">Transmembrane helix</keyword>
<feature type="transmembrane region" description="Helical" evidence="1">
    <location>
        <begin position="131"/>
        <end position="157"/>
    </location>
</feature>
<dbReference type="Proteomes" id="UP000191980">
    <property type="component" value="Unassembled WGS sequence"/>
</dbReference>
<keyword evidence="1" id="KW-0472">Membrane</keyword>
<protein>
    <submittedName>
        <fullName evidence="2">Uncharacterized protein</fullName>
    </submittedName>
</protein>
<name>A0A1V8M9W6_9GAMM</name>
<evidence type="ECO:0000313" key="3">
    <source>
        <dbReference type="Proteomes" id="UP000191980"/>
    </source>
</evidence>
<comment type="caution">
    <text evidence="2">The sequence shown here is derived from an EMBL/GenBank/DDBJ whole genome shotgun (WGS) entry which is preliminary data.</text>
</comment>
<dbReference type="RefSeq" id="WP_080522932.1">
    <property type="nucleotide sequence ID" value="NZ_LPUF01000001.1"/>
</dbReference>
<keyword evidence="3" id="KW-1185">Reference proteome</keyword>
<reference evidence="2 3" key="1">
    <citation type="submission" date="2015-12" db="EMBL/GenBank/DDBJ databases">
        <authorList>
            <person name="Shamseldin A."/>
            <person name="Moawad H."/>
            <person name="Abd El-Rahim W.M."/>
            <person name="Sadowsky M.J."/>
        </authorList>
    </citation>
    <scope>NUCLEOTIDE SEQUENCE [LARGE SCALE GENOMIC DNA]</scope>
    <source>
        <strain evidence="2 3">WF1</strain>
    </source>
</reference>
<dbReference type="OrthoDB" id="5571302at2"/>
<evidence type="ECO:0000313" key="2">
    <source>
        <dbReference type="EMBL" id="OQK18326.1"/>
    </source>
</evidence>
<feature type="transmembrane region" description="Helical" evidence="1">
    <location>
        <begin position="71"/>
        <end position="88"/>
    </location>
</feature>
<accession>A0A1V8M9W6</accession>
<dbReference type="EMBL" id="LPUF01000001">
    <property type="protein sequence ID" value="OQK18326.1"/>
    <property type="molecule type" value="Genomic_DNA"/>
</dbReference>
<sequence>MFINSLAAFFAFTSFISPIETGLILLVTAYSIYILTPAKTKNYPDFNSLTKNDSSSIYMYIQSAWLGRQSLTSAFFPFFIIFNSALLYADYRSSNGTYSIASWLTILVILALPVFWWTISVWRCSIHANRLWASAARFFTVAVYYEYILRLIIGYYYPQIWFNCQQLIMEIGDCI</sequence>
<feature type="transmembrane region" description="Helical" evidence="1">
    <location>
        <begin position="100"/>
        <end position="119"/>
    </location>
</feature>
<keyword evidence="1" id="KW-0812">Transmembrane</keyword>
<dbReference type="AlphaFoldDB" id="A0A1V8M9W6"/>
<proteinExistence type="predicted"/>
<organism evidence="2 3">
    <name type="scientific">Methyloprofundus sedimenti</name>
    <dbReference type="NCBI Taxonomy" id="1420851"/>
    <lineage>
        <taxon>Bacteria</taxon>
        <taxon>Pseudomonadati</taxon>
        <taxon>Pseudomonadota</taxon>
        <taxon>Gammaproteobacteria</taxon>
        <taxon>Methylococcales</taxon>
        <taxon>Methylococcaceae</taxon>
        <taxon>Methyloprofundus</taxon>
    </lineage>
</organism>
<gene>
    <name evidence="2" type="ORF">AU255_11055</name>
</gene>
<feature type="transmembrane region" description="Helical" evidence="1">
    <location>
        <begin position="6"/>
        <end position="33"/>
    </location>
</feature>
<evidence type="ECO:0000256" key="1">
    <source>
        <dbReference type="SAM" id="Phobius"/>
    </source>
</evidence>